<dbReference type="InterPro" id="IPR008756">
    <property type="entry name" value="Peptidase_M56"/>
</dbReference>
<accession>A0ABV1E865</accession>
<evidence type="ECO:0000259" key="2">
    <source>
        <dbReference type="Pfam" id="PF01551"/>
    </source>
</evidence>
<feature type="transmembrane region" description="Helical" evidence="1">
    <location>
        <begin position="320"/>
        <end position="338"/>
    </location>
</feature>
<dbReference type="EMBL" id="JBBMFK010000004">
    <property type="protein sequence ID" value="MEQ2442616.1"/>
    <property type="molecule type" value="Genomic_DNA"/>
</dbReference>
<feature type="domain" description="Peptidase M56" evidence="3">
    <location>
        <begin position="8"/>
        <end position="310"/>
    </location>
</feature>
<comment type="caution">
    <text evidence="4">The sequence shown here is derived from an EMBL/GenBank/DDBJ whole genome shotgun (WGS) entry which is preliminary data.</text>
</comment>
<dbReference type="InterPro" id="IPR016047">
    <property type="entry name" value="M23ase_b-sheet_dom"/>
</dbReference>
<feature type="transmembrane region" description="Helical" evidence="1">
    <location>
        <begin position="33"/>
        <end position="51"/>
    </location>
</feature>
<keyword evidence="1" id="KW-0472">Membrane</keyword>
<reference evidence="4 5" key="1">
    <citation type="submission" date="2024-03" db="EMBL/GenBank/DDBJ databases">
        <title>Human intestinal bacterial collection.</title>
        <authorList>
            <person name="Pauvert C."/>
            <person name="Hitch T.C.A."/>
            <person name="Clavel T."/>
        </authorList>
    </citation>
    <scope>NUCLEOTIDE SEQUENCE [LARGE SCALE GENOMIC DNA]</scope>
    <source>
        <strain evidence="4 5">CLA-AP-H29</strain>
    </source>
</reference>
<sequence>MEDLLLRVLTVSAACSAVLLPLLLLARRIRHRYAAPTLYVLFLLLALRLVLPVQLSRSAPAVTVEVPSYSISAPVQRPAPVQSQVSTLPQQPAGQTALTPVEPLPQQTQTAPETEPVTIHSTQLLAILWLAGAGVFLAFHCISYLLARRRLLRLALPPAPEQADKCSSLRQELHIRRSVGLMRSAAVSSPMMLGLVRPVILLPTRDLADNELDLTLRHELLHLKRRDVAYKAVMLLANAVHWFNPLVWWMAREAGRNLELCCDEAVIRSLNGGGRRAYGQVLLQAAADASGPALSTRFGSGKGQLKDRLGNLFLKKRRGIPLLCCALALVLALGGLVACEQVDGGETPSGNTLTAQEALDALTESIAFDPDTATLTFTVPAGYAPASDWSIHIAGRQEMEGGSGMSLHFLDGTDWEAGETYTIPLTDAQIAAIRTQDEELLASRGLSSVTELTLDAALPDPENGERSITVDLLPVVRTVANPSYTSQVWGFTLQLPENWAGLYEVAEGPDSWGFYLKNRDEMGGWLLSVYTEDRDAFYEAWGGDPEGAYPSQMEILAETEDTVFYATYASDVQFSEANQDEYQALDATGRQLTPEDFTLSGAPFPTRLTGQVVSFSDSSLTFRTADGSERTYALSDPDFPVNLFMHGFEQISPLPYSAAMVSLEGRLNSGYTLYLDGDEQVVGLTESARQPITYSGYLWPAISHYQIARPFSQDHPGVDIVAVAVASVCSGTVTETGTDPQYGNYILVSCEEGSFRYANLSELYVTVGEQVEPGDMLGRLAEGAEGKVLHLEWIPARTGQPEDPLSLTFVDEDNFPVNDRLTDFPVDKAVDAFLATEDGYEVVVATPYESPEISYLIIGSWTGNGEVGYAARLAWRNEDGTWRLSERGTCPPLMSPRVTAGVLRYDEENALVFGFLGSSTWTDFDGPDVPYNTAEITVQTAGEPPYTLRTSAAANGWFALNVPAEVLPVEDLLFSMDNGVSFRYSDFFGDALSQE</sequence>
<proteinExistence type="predicted"/>
<dbReference type="Pfam" id="PF05569">
    <property type="entry name" value="Peptidase_M56"/>
    <property type="match status" value="1"/>
</dbReference>
<feature type="transmembrane region" description="Helical" evidence="1">
    <location>
        <begin position="126"/>
        <end position="147"/>
    </location>
</feature>
<organism evidence="4 5">
    <name type="scientific">Pseudoflavonifractor intestinihominis</name>
    <dbReference type="NCBI Taxonomy" id="3133171"/>
    <lineage>
        <taxon>Bacteria</taxon>
        <taxon>Bacillati</taxon>
        <taxon>Bacillota</taxon>
        <taxon>Clostridia</taxon>
        <taxon>Eubacteriales</taxon>
        <taxon>Oscillospiraceae</taxon>
        <taxon>Pseudoflavonifractor</taxon>
    </lineage>
</organism>
<evidence type="ECO:0000259" key="3">
    <source>
        <dbReference type="Pfam" id="PF05569"/>
    </source>
</evidence>
<name>A0ABV1E865_9FIRM</name>
<dbReference type="InterPro" id="IPR011055">
    <property type="entry name" value="Dup_hybrid_motif"/>
</dbReference>
<keyword evidence="1" id="KW-0812">Transmembrane</keyword>
<dbReference type="Gene3D" id="2.70.70.10">
    <property type="entry name" value="Glucose Permease (Domain IIA)"/>
    <property type="match status" value="1"/>
</dbReference>
<dbReference type="CDD" id="cd12797">
    <property type="entry name" value="M23_peptidase"/>
    <property type="match status" value="1"/>
</dbReference>
<keyword evidence="5" id="KW-1185">Reference proteome</keyword>
<evidence type="ECO:0000313" key="5">
    <source>
        <dbReference type="Proteomes" id="UP001464378"/>
    </source>
</evidence>
<feature type="domain" description="M23ase beta-sheet core" evidence="2">
    <location>
        <begin position="714"/>
        <end position="802"/>
    </location>
</feature>
<dbReference type="Pfam" id="PF01551">
    <property type="entry name" value="Peptidase_M23"/>
    <property type="match status" value="1"/>
</dbReference>
<dbReference type="Proteomes" id="UP001464378">
    <property type="component" value="Unassembled WGS sequence"/>
</dbReference>
<evidence type="ECO:0000256" key="1">
    <source>
        <dbReference type="SAM" id="Phobius"/>
    </source>
</evidence>
<feature type="transmembrane region" description="Helical" evidence="1">
    <location>
        <begin position="6"/>
        <end position="26"/>
    </location>
</feature>
<dbReference type="InterPro" id="IPR052173">
    <property type="entry name" value="Beta-lactam_resp_regulator"/>
</dbReference>
<evidence type="ECO:0000313" key="4">
    <source>
        <dbReference type="EMBL" id="MEQ2442616.1"/>
    </source>
</evidence>
<dbReference type="PANTHER" id="PTHR34978">
    <property type="entry name" value="POSSIBLE SENSOR-TRANSDUCER PROTEIN BLAR"/>
    <property type="match status" value="1"/>
</dbReference>
<gene>
    <name evidence="4" type="ORF">WMO64_03970</name>
</gene>
<keyword evidence="1" id="KW-1133">Transmembrane helix</keyword>
<protein>
    <submittedName>
        <fullName evidence="4">M56 family metallopeptidase</fullName>
    </submittedName>
</protein>
<dbReference type="PANTHER" id="PTHR34978:SF3">
    <property type="entry name" value="SLR0241 PROTEIN"/>
    <property type="match status" value="1"/>
</dbReference>
<dbReference type="CDD" id="cd07341">
    <property type="entry name" value="M56_BlaR1_MecR1_like"/>
    <property type="match status" value="1"/>
</dbReference>
<dbReference type="SUPFAM" id="SSF51261">
    <property type="entry name" value="Duplicated hybrid motif"/>
    <property type="match status" value="1"/>
</dbReference>
<dbReference type="RefSeq" id="WP_349231083.1">
    <property type="nucleotide sequence ID" value="NZ_JBBMFK010000004.1"/>
</dbReference>